<sequence>MHKKVAGNLLFSGLAFLLVLGVLVAGQLTNYRLSALTYQDIIQQNEAQTMKNLALAAHLPEKKSLQFNLGVVKRTGEKWIVTLNNQKKYTFPVDPE</sequence>
<proteinExistence type="predicted"/>
<evidence type="ECO:0000313" key="1">
    <source>
        <dbReference type="EMBL" id="GKS80851.1"/>
    </source>
</evidence>
<keyword evidence="2" id="KW-1185">Reference proteome</keyword>
<dbReference type="RefSeq" id="WP_244054623.1">
    <property type="nucleotide sequence ID" value="NZ_BQXH01000003.1"/>
</dbReference>
<gene>
    <name evidence="1" type="ORF">LPAF129_05360</name>
</gene>
<organism evidence="1 2">
    <name type="scientific">Ligilactobacillus pabuli</name>
    <dbReference type="NCBI Taxonomy" id="2886039"/>
    <lineage>
        <taxon>Bacteria</taxon>
        <taxon>Bacillati</taxon>
        <taxon>Bacillota</taxon>
        <taxon>Bacilli</taxon>
        <taxon>Lactobacillales</taxon>
        <taxon>Lactobacillaceae</taxon>
        <taxon>Ligilactobacillus</taxon>
    </lineage>
</organism>
<dbReference type="Proteomes" id="UP001055149">
    <property type="component" value="Unassembled WGS sequence"/>
</dbReference>
<comment type="caution">
    <text evidence="1">The sequence shown here is derived from an EMBL/GenBank/DDBJ whole genome shotgun (WGS) entry which is preliminary data.</text>
</comment>
<evidence type="ECO:0000313" key="2">
    <source>
        <dbReference type="Proteomes" id="UP001055149"/>
    </source>
</evidence>
<name>A0ABQ5JG82_9LACO</name>
<protein>
    <submittedName>
        <fullName evidence="1">Uncharacterized protein</fullName>
    </submittedName>
</protein>
<dbReference type="EMBL" id="BQXH01000003">
    <property type="protein sequence ID" value="GKS80851.1"/>
    <property type="molecule type" value="Genomic_DNA"/>
</dbReference>
<reference evidence="1" key="1">
    <citation type="journal article" date="2022" name="Int. J. Syst. Evol. Microbiol.">
        <title>A novel species of lactic acid bacteria, Ligilactobacillus pabuli sp. nov., isolated from alfalfa silage.</title>
        <authorList>
            <person name="Tohno M."/>
            <person name="Tanizawa Y."/>
            <person name="Sawada H."/>
            <person name="Sakamoto M."/>
            <person name="Ohkuma M."/>
            <person name="Kobayashi H."/>
        </authorList>
    </citation>
    <scope>NUCLEOTIDE SEQUENCE</scope>
    <source>
        <strain evidence="1">AF129</strain>
    </source>
</reference>
<accession>A0ABQ5JG82</accession>